<reference evidence="6 7" key="1">
    <citation type="submission" date="2018-11" db="EMBL/GenBank/DDBJ databases">
        <title>Genomic Encyclopedia of Type Strains, Phase IV (KMG-IV): sequencing the most valuable type-strain genomes for metagenomic binning, comparative biology and taxonomic classification.</title>
        <authorList>
            <person name="Goeker M."/>
        </authorList>
    </citation>
    <scope>NUCLEOTIDE SEQUENCE [LARGE SCALE GENOMIC DNA]</scope>
    <source>
        <strain evidence="6 7">DSM 5900</strain>
    </source>
</reference>
<keyword evidence="3 4" id="KW-0808">Transferase</keyword>
<dbReference type="OrthoDB" id="9808669at2"/>
<dbReference type="Pfam" id="PF00109">
    <property type="entry name" value="ketoacyl-synt"/>
    <property type="match status" value="1"/>
</dbReference>
<evidence type="ECO:0000256" key="1">
    <source>
        <dbReference type="ARBA" id="ARBA00005194"/>
    </source>
</evidence>
<dbReference type="SMART" id="SM00825">
    <property type="entry name" value="PKS_KS"/>
    <property type="match status" value="1"/>
</dbReference>
<dbReference type="CDD" id="cd00834">
    <property type="entry name" value="KAS_I_II"/>
    <property type="match status" value="1"/>
</dbReference>
<sequence length="414" mass="42282">MTRSVAITGTGLVTSLARGVEANWTALLAGCSGIRRITRFPVEGLKVTFGGAVDHMGLDALPASGRCLAMGQAVAAEALAQAGLAGQSFAGPLVLALPPVEIEWPQRRRLAHLAALPTYAGMLAVADGGSESPAHVDFLFATVGDRLAEAFGTEGPPITLSTACASGATAIQTAVEAIRRGDCERALVIGSEGSLQVEALIRFGLLSALSTRNDDPAGAARPFAQDRDGFVMAEGAAALVLERADLADARGARPLAYVRGCGEAADTFHRTRSNPDGSAIVRAMAGAIADAGLTPDDIDHVNAHGTGTPENDKMECLAMELVFGARAGAVPVTANKSMIGHTLSAAGAIEAVVSVLSLDRQILPPTINRDTPDPAIALDIVSGAARPAAVRTVLSNSFGFGGQNVSLVLGLDPE</sequence>
<evidence type="ECO:0000256" key="3">
    <source>
        <dbReference type="ARBA" id="ARBA00022679"/>
    </source>
</evidence>
<dbReference type="InterPro" id="IPR016039">
    <property type="entry name" value="Thiolase-like"/>
</dbReference>
<accession>A0A3N1KRU3</accession>
<evidence type="ECO:0000256" key="4">
    <source>
        <dbReference type="RuleBase" id="RU003694"/>
    </source>
</evidence>
<dbReference type="InterPro" id="IPR014030">
    <property type="entry name" value="Ketoacyl_synth_N"/>
</dbReference>
<dbReference type="Gene3D" id="3.40.47.10">
    <property type="match status" value="1"/>
</dbReference>
<gene>
    <name evidence="6" type="ORF">EDC65_4844</name>
</gene>
<feature type="domain" description="Ketosynthase family 3 (KS3)" evidence="5">
    <location>
        <begin position="2"/>
        <end position="411"/>
    </location>
</feature>
<evidence type="ECO:0000313" key="6">
    <source>
        <dbReference type="EMBL" id="ROP83311.1"/>
    </source>
</evidence>
<dbReference type="PANTHER" id="PTHR11712">
    <property type="entry name" value="POLYKETIDE SYNTHASE-RELATED"/>
    <property type="match status" value="1"/>
</dbReference>
<evidence type="ECO:0000256" key="2">
    <source>
        <dbReference type="ARBA" id="ARBA00008467"/>
    </source>
</evidence>
<dbReference type="AlphaFoldDB" id="A0A3N1KRU3"/>
<dbReference type="InterPro" id="IPR020841">
    <property type="entry name" value="PKS_Beta-ketoAc_synthase_dom"/>
</dbReference>
<dbReference type="SUPFAM" id="SSF53901">
    <property type="entry name" value="Thiolase-like"/>
    <property type="match status" value="2"/>
</dbReference>
<dbReference type="GO" id="GO:0005829">
    <property type="term" value="C:cytosol"/>
    <property type="evidence" value="ECO:0007669"/>
    <property type="project" value="TreeGrafter"/>
</dbReference>
<dbReference type="GO" id="GO:0004315">
    <property type="term" value="F:3-oxoacyl-[acyl-carrier-protein] synthase activity"/>
    <property type="evidence" value="ECO:0007669"/>
    <property type="project" value="InterPro"/>
</dbReference>
<dbReference type="GO" id="GO:0006633">
    <property type="term" value="P:fatty acid biosynthetic process"/>
    <property type="evidence" value="ECO:0007669"/>
    <property type="project" value="InterPro"/>
</dbReference>
<comment type="caution">
    <text evidence="6">The sequence shown here is derived from an EMBL/GenBank/DDBJ whole genome shotgun (WGS) entry which is preliminary data.</text>
</comment>
<comment type="pathway">
    <text evidence="1">Lipid metabolism; fatty acid biosynthesis.</text>
</comment>
<dbReference type="InterPro" id="IPR000794">
    <property type="entry name" value="Beta-ketoacyl_synthase"/>
</dbReference>
<protein>
    <submittedName>
        <fullName evidence="6">3-oxoacyl-[acyl-carrier-protein] synthase II</fullName>
    </submittedName>
</protein>
<dbReference type="PROSITE" id="PS52004">
    <property type="entry name" value="KS3_2"/>
    <property type="match status" value="1"/>
</dbReference>
<organism evidence="6 7">
    <name type="scientific">Stella humosa</name>
    <dbReference type="NCBI Taxonomy" id="94"/>
    <lineage>
        <taxon>Bacteria</taxon>
        <taxon>Pseudomonadati</taxon>
        <taxon>Pseudomonadota</taxon>
        <taxon>Alphaproteobacteria</taxon>
        <taxon>Rhodospirillales</taxon>
        <taxon>Stellaceae</taxon>
        <taxon>Stella</taxon>
    </lineage>
</organism>
<dbReference type="EMBL" id="RJKX01000017">
    <property type="protein sequence ID" value="ROP83311.1"/>
    <property type="molecule type" value="Genomic_DNA"/>
</dbReference>
<comment type="similarity">
    <text evidence="2 4">Belongs to the thiolase-like superfamily. Beta-ketoacyl-ACP synthases family.</text>
</comment>
<evidence type="ECO:0000259" key="5">
    <source>
        <dbReference type="PROSITE" id="PS52004"/>
    </source>
</evidence>
<evidence type="ECO:0000313" key="7">
    <source>
        <dbReference type="Proteomes" id="UP000278222"/>
    </source>
</evidence>
<dbReference type="InterPro" id="IPR014031">
    <property type="entry name" value="Ketoacyl_synth_C"/>
</dbReference>
<dbReference type="PANTHER" id="PTHR11712:SF336">
    <property type="entry name" value="3-OXOACYL-[ACYL-CARRIER-PROTEIN] SYNTHASE, MITOCHONDRIAL"/>
    <property type="match status" value="1"/>
</dbReference>
<dbReference type="Pfam" id="PF02801">
    <property type="entry name" value="Ketoacyl-synt_C"/>
    <property type="match status" value="1"/>
</dbReference>
<proteinExistence type="inferred from homology"/>
<keyword evidence="7" id="KW-1185">Reference proteome</keyword>
<name>A0A3N1KRU3_9PROT</name>
<dbReference type="RefSeq" id="WP_123694440.1">
    <property type="nucleotide sequence ID" value="NZ_AP019700.1"/>
</dbReference>
<dbReference type="Proteomes" id="UP000278222">
    <property type="component" value="Unassembled WGS sequence"/>
</dbReference>
<dbReference type="PROSITE" id="PS00606">
    <property type="entry name" value="KS3_1"/>
    <property type="match status" value="1"/>
</dbReference>
<dbReference type="InterPro" id="IPR018201">
    <property type="entry name" value="Ketoacyl_synth_AS"/>
</dbReference>